<feature type="domain" description="C2H2-type" evidence="13">
    <location>
        <begin position="850"/>
        <end position="877"/>
    </location>
</feature>
<name>A0A921ZDA1_MANSE</name>
<dbReference type="GO" id="GO:0006355">
    <property type="term" value="P:regulation of DNA-templated transcription"/>
    <property type="evidence" value="ECO:0007669"/>
    <property type="project" value="UniProtKB-ARBA"/>
</dbReference>
<feature type="domain" description="C2H2-type" evidence="13">
    <location>
        <begin position="627"/>
        <end position="654"/>
    </location>
</feature>
<feature type="domain" description="C2H2-type" evidence="13">
    <location>
        <begin position="313"/>
        <end position="341"/>
    </location>
</feature>
<dbReference type="GO" id="GO:0003677">
    <property type="term" value="F:DNA binding"/>
    <property type="evidence" value="ECO:0007669"/>
    <property type="project" value="UniProtKB-KW"/>
</dbReference>
<feature type="domain" description="C2H2-type" evidence="13">
    <location>
        <begin position="487"/>
        <end position="514"/>
    </location>
</feature>
<dbReference type="InterPro" id="IPR013087">
    <property type="entry name" value="Znf_C2H2_type"/>
</dbReference>
<evidence type="ECO:0000256" key="4">
    <source>
        <dbReference type="ARBA" id="ARBA00022737"/>
    </source>
</evidence>
<feature type="region of interest" description="Disordered" evidence="12">
    <location>
        <begin position="58"/>
        <end position="88"/>
    </location>
</feature>
<dbReference type="Proteomes" id="UP000791440">
    <property type="component" value="Unassembled WGS sequence"/>
</dbReference>
<dbReference type="SMART" id="SM00355">
    <property type="entry name" value="ZnF_C2H2"/>
    <property type="match status" value="15"/>
</dbReference>
<keyword evidence="15" id="KW-1185">Reference proteome</keyword>
<evidence type="ECO:0000313" key="15">
    <source>
        <dbReference type="Proteomes" id="UP000791440"/>
    </source>
</evidence>
<dbReference type="InterPro" id="IPR036236">
    <property type="entry name" value="Znf_C2H2_sf"/>
</dbReference>
<feature type="domain" description="C2H2-type" evidence="13">
    <location>
        <begin position="655"/>
        <end position="682"/>
    </location>
</feature>
<feature type="compositionally biased region" description="Basic and acidic residues" evidence="12">
    <location>
        <begin position="363"/>
        <end position="375"/>
    </location>
</feature>
<dbReference type="Gene3D" id="3.30.160.60">
    <property type="entry name" value="Classic Zinc Finger"/>
    <property type="match status" value="11"/>
</dbReference>
<feature type="domain" description="C2H2-type" evidence="13">
    <location>
        <begin position="285"/>
        <end position="313"/>
    </location>
</feature>
<evidence type="ECO:0000256" key="7">
    <source>
        <dbReference type="ARBA" id="ARBA00023015"/>
    </source>
</evidence>
<reference evidence="14" key="2">
    <citation type="submission" date="2020-12" db="EMBL/GenBank/DDBJ databases">
        <authorList>
            <person name="Kanost M."/>
        </authorList>
    </citation>
    <scope>NUCLEOTIDE SEQUENCE</scope>
</reference>
<keyword evidence="10" id="KW-0539">Nucleus</keyword>
<evidence type="ECO:0000256" key="10">
    <source>
        <dbReference type="ARBA" id="ARBA00023242"/>
    </source>
</evidence>
<dbReference type="Pfam" id="PF13894">
    <property type="entry name" value="zf-C2H2_4"/>
    <property type="match status" value="1"/>
</dbReference>
<proteinExistence type="inferred from homology"/>
<dbReference type="SUPFAM" id="SSF57667">
    <property type="entry name" value="beta-beta-alpha zinc fingers"/>
    <property type="match status" value="7"/>
</dbReference>
<feature type="domain" description="C2H2-type" evidence="13">
    <location>
        <begin position="515"/>
        <end position="542"/>
    </location>
</feature>
<accession>A0A921ZDA1</accession>
<comment type="similarity">
    <text evidence="2">Belongs to the krueppel C2H2-type zinc-finger protein family.</text>
</comment>
<dbReference type="FunFam" id="3.30.160.60:FF:000446">
    <property type="entry name" value="Zinc finger protein"/>
    <property type="match status" value="1"/>
</dbReference>
<feature type="compositionally biased region" description="Basic residues" evidence="12">
    <location>
        <begin position="572"/>
        <end position="597"/>
    </location>
</feature>
<feature type="compositionally biased region" description="Basic and acidic residues" evidence="12">
    <location>
        <begin position="67"/>
        <end position="88"/>
    </location>
</feature>
<dbReference type="Pfam" id="PF13912">
    <property type="entry name" value="zf-C2H2_6"/>
    <property type="match status" value="1"/>
</dbReference>
<protein>
    <recommendedName>
        <fullName evidence="13">C2H2-type domain-containing protein</fullName>
    </recommendedName>
</protein>
<feature type="region of interest" description="Disordered" evidence="12">
    <location>
        <begin position="552"/>
        <end position="597"/>
    </location>
</feature>
<dbReference type="PANTHER" id="PTHR16515:SF49">
    <property type="entry name" value="GASTRULA ZINC FINGER PROTEIN XLCGF49.1-LIKE-RELATED"/>
    <property type="match status" value="1"/>
</dbReference>
<evidence type="ECO:0000256" key="3">
    <source>
        <dbReference type="ARBA" id="ARBA00022723"/>
    </source>
</evidence>
<dbReference type="PROSITE" id="PS00028">
    <property type="entry name" value="ZINC_FINGER_C2H2_1"/>
    <property type="match status" value="14"/>
</dbReference>
<feature type="domain" description="C2H2-type" evidence="13">
    <location>
        <begin position="715"/>
        <end position="742"/>
    </location>
</feature>
<evidence type="ECO:0000256" key="5">
    <source>
        <dbReference type="ARBA" id="ARBA00022771"/>
    </source>
</evidence>
<keyword evidence="8" id="KW-0238">DNA-binding</keyword>
<dbReference type="InterPro" id="IPR050331">
    <property type="entry name" value="Zinc_finger"/>
</dbReference>
<evidence type="ECO:0000256" key="8">
    <source>
        <dbReference type="ARBA" id="ARBA00023125"/>
    </source>
</evidence>
<comment type="caution">
    <text evidence="14">The sequence shown here is derived from an EMBL/GenBank/DDBJ whole genome shotgun (WGS) entry which is preliminary data.</text>
</comment>
<sequence>MNVGMDMDPLSNFEYPNYDTYGNLAVPYSYDQSVKVELPQYNYNQPIIPHANSSSVQVLNNQQPVQPEKESVQNETVSKSDEVKPDVDSKKVKKEKIKGKKSSYWSVKIPDKDFAFYGCSVCNISFPTLQELDQHVTVHKDRITSYDLRVQNQIKKKQLKKQKKLSKKVKEEKKDIVLEIKPEEGYIGEEKASEFNAGETNANTVNNENNMNNDNEANEVSKSSESEIQKKYIKNIVKEEDKCREIDKNLMNLQKIYKCFACQKQFSLSYYLRLHVRSHTDEKPYTCPVCGQSFITASKLGRHNKRIHLAIRYQCRICYKFFSQFDLLTRHFDKKHPEDKLEGEPYDYNAILPYLKELEEQLREKSEAEKKPKEEVWEDQWVPDTDHAETEALKDAGKTEPDTKEFFVEVEPLSDIVVEEVKVLPEEEPLVKKEEDVEPQDSTDVKDERDFSDDDYFPSNTWARVSPPPLPPEADPPRRRSPRAGPLTCEVCHKRISSRTYMRVHMRTHTGERPFKCHVCQRGFITSSKMHRHALTHEDQWNGDADVKREEIKEEDDDEESDFKGEGDESKKSKKKLSKKRPKKEGEKQKKRYQKRPHACEYCQKRFLHLDTLQVHKKSHEGETLVLKCSFCLEEAPDEEALRRHESTHTGPKPYLCTLCGKSYKKRETLVYHRKHHKPDRRSYICDMCSKRFASPGKLQRHVVSHRADRFVLRYECPVCAHMFNTKYHVQMHLATHQKEGLIMEENRNEILAMVLQNARKIPKQPDAPANLTDLMPSDERSRVCNICGEVFQHFYYLEEHLKGHGSKIAIEDLDKPEEKKYTCQVCQKSFKLHYYLKLHSFTHTKEKPFICQQCGKGFITKGKLKRHIETHTGLKKYQCHVCYKFFTRPSYLRIHVRTIHGTQDYNFRLDKDYSMGSFGTLSVMTQLTQSSI</sequence>
<dbReference type="GO" id="GO:0008270">
    <property type="term" value="F:zinc ion binding"/>
    <property type="evidence" value="ECO:0007669"/>
    <property type="project" value="UniProtKB-KW"/>
</dbReference>
<dbReference type="Pfam" id="PF00096">
    <property type="entry name" value="zf-C2H2"/>
    <property type="match status" value="4"/>
</dbReference>
<dbReference type="PANTHER" id="PTHR16515">
    <property type="entry name" value="PR DOMAIN ZINC FINGER PROTEIN"/>
    <property type="match status" value="1"/>
</dbReference>
<keyword evidence="6" id="KW-0862">Zinc</keyword>
<feature type="domain" description="C2H2-type" evidence="13">
    <location>
        <begin position="598"/>
        <end position="625"/>
    </location>
</feature>
<keyword evidence="7" id="KW-0805">Transcription regulation</keyword>
<feature type="domain" description="C2H2-type" evidence="13">
    <location>
        <begin position="257"/>
        <end position="284"/>
    </location>
</feature>
<dbReference type="EMBL" id="JH668499">
    <property type="protein sequence ID" value="KAG6455832.1"/>
    <property type="molecule type" value="Genomic_DNA"/>
</dbReference>
<dbReference type="FunFam" id="3.30.160.60:FF:002343">
    <property type="entry name" value="Zinc finger protein 33A"/>
    <property type="match status" value="1"/>
</dbReference>
<evidence type="ECO:0000256" key="12">
    <source>
        <dbReference type="SAM" id="MobiDB-lite"/>
    </source>
</evidence>
<evidence type="ECO:0000313" key="14">
    <source>
        <dbReference type="EMBL" id="KAG6455832.1"/>
    </source>
</evidence>
<keyword evidence="5 11" id="KW-0863">Zinc-finger</keyword>
<dbReference type="GO" id="GO:0005634">
    <property type="term" value="C:nucleus"/>
    <property type="evidence" value="ECO:0007669"/>
    <property type="project" value="UniProtKB-SubCell"/>
</dbReference>
<feature type="domain" description="C2H2-type" evidence="13">
    <location>
        <begin position="117"/>
        <end position="144"/>
    </location>
</feature>
<evidence type="ECO:0000256" key="6">
    <source>
        <dbReference type="ARBA" id="ARBA00022833"/>
    </source>
</evidence>
<feature type="domain" description="C2H2-type" evidence="13">
    <location>
        <begin position="822"/>
        <end position="849"/>
    </location>
</feature>
<dbReference type="PROSITE" id="PS50157">
    <property type="entry name" value="ZINC_FINGER_C2H2_2"/>
    <property type="match status" value="15"/>
</dbReference>
<evidence type="ECO:0000259" key="13">
    <source>
        <dbReference type="PROSITE" id="PS50157"/>
    </source>
</evidence>
<dbReference type="FunFam" id="3.30.160.60:FF:000508">
    <property type="entry name" value="Myeloid zinc finger 1"/>
    <property type="match status" value="1"/>
</dbReference>
<feature type="compositionally biased region" description="Low complexity" evidence="12">
    <location>
        <begin position="201"/>
        <end position="215"/>
    </location>
</feature>
<feature type="region of interest" description="Disordered" evidence="12">
    <location>
        <begin position="363"/>
        <end position="386"/>
    </location>
</feature>
<gene>
    <name evidence="14" type="ORF">O3G_MSEX009415</name>
</gene>
<organism evidence="14 15">
    <name type="scientific">Manduca sexta</name>
    <name type="common">Tobacco hawkmoth</name>
    <name type="synonym">Tobacco hornworm</name>
    <dbReference type="NCBI Taxonomy" id="7130"/>
    <lineage>
        <taxon>Eukaryota</taxon>
        <taxon>Metazoa</taxon>
        <taxon>Ecdysozoa</taxon>
        <taxon>Arthropoda</taxon>
        <taxon>Hexapoda</taxon>
        <taxon>Insecta</taxon>
        <taxon>Pterygota</taxon>
        <taxon>Neoptera</taxon>
        <taxon>Endopterygota</taxon>
        <taxon>Lepidoptera</taxon>
        <taxon>Glossata</taxon>
        <taxon>Ditrysia</taxon>
        <taxon>Bombycoidea</taxon>
        <taxon>Sphingidae</taxon>
        <taxon>Sphinginae</taxon>
        <taxon>Sphingini</taxon>
        <taxon>Manduca</taxon>
    </lineage>
</organism>
<keyword evidence="4" id="KW-0677">Repeat</keyword>
<feature type="domain" description="C2H2-type" evidence="13">
    <location>
        <begin position="684"/>
        <end position="711"/>
    </location>
</feature>
<reference evidence="14" key="1">
    <citation type="journal article" date="2016" name="Insect Biochem. Mol. Biol.">
        <title>Multifaceted biological insights from a draft genome sequence of the tobacco hornworm moth, Manduca sexta.</title>
        <authorList>
            <person name="Kanost M.R."/>
            <person name="Arrese E.L."/>
            <person name="Cao X."/>
            <person name="Chen Y.R."/>
            <person name="Chellapilla S."/>
            <person name="Goldsmith M.R."/>
            <person name="Grosse-Wilde E."/>
            <person name="Heckel D.G."/>
            <person name="Herndon N."/>
            <person name="Jiang H."/>
            <person name="Papanicolaou A."/>
            <person name="Qu J."/>
            <person name="Soulages J.L."/>
            <person name="Vogel H."/>
            <person name="Walters J."/>
            <person name="Waterhouse R.M."/>
            <person name="Ahn S.J."/>
            <person name="Almeida F.C."/>
            <person name="An C."/>
            <person name="Aqrawi P."/>
            <person name="Bretschneider A."/>
            <person name="Bryant W.B."/>
            <person name="Bucks S."/>
            <person name="Chao H."/>
            <person name="Chevignon G."/>
            <person name="Christen J.M."/>
            <person name="Clarke D.F."/>
            <person name="Dittmer N.T."/>
            <person name="Ferguson L.C.F."/>
            <person name="Garavelou S."/>
            <person name="Gordon K.H.J."/>
            <person name="Gunaratna R.T."/>
            <person name="Han Y."/>
            <person name="Hauser F."/>
            <person name="He Y."/>
            <person name="Heidel-Fischer H."/>
            <person name="Hirsh A."/>
            <person name="Hu Y."/>
            <person name="Jiang H."/>
            <person name="Kalra D."/>
            <person name="Klinner C."/>
            <person name="Konig C."/>
            <person name="Kovar C."/>
            <person name="Kroll A.R."/>
            <person name="Kuwar S.S."/>
            <person name="Lee S.L."/>
            <person name="Lehman R."/>
            <person name="Li K."/>
            <person name="Li Z."/>
            <person name="Liang H."/>
            <person name="Lovelace S."/>
            <person name="Lu Z."/>
            <person name="Mansfield J.H."/>
            <person name="McCulloch K.J."/>
            <person name="Mathew T."/>
            <person name="Morton B."/>
            <person name="Muzny D.M."/>
            <person name="Neunemann D."/>
            <person name="Ongeri F."/>
            <person name="Pauchet Y."/>
            <person name="Pu L.L."/>
            <person name="Pyrousis I."/>
            <person name="Rao X.J."/>
            <person name="Redding A."/>
            <person name="Roesel C."/>
            <person name="Sanchez-Gracia A."/>
            <person name="Schaack S."/>
            <person name="Shukla A."/>
            <person name="Tetreau G."/>
            <person name="Wang Y."/>
            <person name="Xiong G.H."/>
            <person name="Traut W."/>
            <person name="Walsh T.K."/>
            <person name="Worley K.C."/>
            <person name="Wu D."/>
            <person name="Wu W."/>
            <person name="Wu Y.Q."/>
            <person name="Zhang X."/>
            <person name="Zou Z."/>
            <person name="Zucker H."/>
            <person name="Briscoe A.D."/>
            <person name="Burmester T."/>
            <person name="Clem R.J."/>
            <person name="Feyereisen R."/>
            <person name="Grimmelikhuijzen C.J.P."/>
            <person name="Hamodrakas S.J."/>
            <person name="Hansson B.S."/>
            <person name="Huguet E."/>
            <person name="Jermiin L.S."/>
            <person name="Lan Q."/>
            <person name="Lehman H.K."/>
            <person name="Lorenzen M."/>
            <person name="Merzendorfer H."/>
            <person name="Michalopoulos I."/>
            <person name="Morton D.B."/>
            <person name="Muthukrishnan S."/>
            <person name="Oakeshott J.G."/>
            <person name="Palmer W."/>
            <person name="Park Y."/>
            <person name="Passarelli A.L."/>
            <person name="Rozas J."/>
            <person name="Schwartz L.M."/>
            <person name="Smith W."/>
            <person name="Southgate A."/>
            <person name="Vilcinskas A."/>
            <person name="Vogt R."/>
            <person name="Wang P."/>
            <person name="Werren J."/>
            <person name="Yu X.Q."/>
            <person name="Zhou J.J."/>
            <person name="Brown S.J."/>
            <person name="Scherer S.E."/>
            <person name="Richards S."/>
            <person name="Blissard G.W."/>
        </authorList>
    </citation>
    <scope>NUCLEOTIDE SEQUENCE</scope>
</reference>
<feature type="compositionally biased region" description="Basic and acidic residues" evidence="12">
    <location>
        <begin position="562"/>
        <end position="571"/>
    </location>
</feature>
<evidence type="ECO:0000256" key="9">
    <source>
        <dbReference type="ARBA" id="ARBA00023163"/>
    </source>
</evidence>
<dbReference type="AlphaFoldDB" id="A0A921ZDA1"/>
<feature type="region of interest" description="Disordered" evidence="12">
    <location>
        <begin position="428"/>
        <end position="486"/>
    </location>
</feature>
<keyword evidence="9" id="KW-0804">Transcription</keyword>
<feature type="region of interest" description="Disordered" evidence="12">
    <location>
        <begin position="201"/>
        <end position="224"/>
    </location>
</feature>
<feature type="domain" description="C2H2-type" evidence="13">
    <location>
        <begin position="783"/>
        <end position="810"/>
    </location>
</feature>
<keyword evidence="3" id="KW-0479">Metal-binding</keyword>
<feature type="domain" description="C2H2-type" evidence="13">
    <location>
        <begin position="878"/>
        <end position="906"/>
    </location>
</feature>
<evidence type="ECO:0000256" key="11">
    <source>
        <dbReference type="PROSITE-ProRule" id="PRU00042"/>
    </source>
</evidence>
<dbReference type="GO" id="GO:0042802">
    <property type="term" value="F:identical protein binding"/>
    <property type="evidence" value="ECO:0007669"/>
    <property type="project" value="UniProtKB-ARBA"/>
</dbReference>
<comment type="subcellular location">
    <subcellularLocation>
        <location evidence="1">Nucleus</location>
    </subcellularLocation>
</comment>
<evidence type="ECO:0000256" key="1">
    <source>
        <dbReference type="ARBA" id="ARBA00004123"/>
    </source>
</evidence>
<evidence type="ECO:0000256" key="2">
    <source>
        <dbReference type="ARBA" id="ARBA00006991"/>
    </source>
</evidence>